<evidence type="ECO:0000313" key="6">
    <source>
        <dbReference type="Proteomes" id="UP000216147"/>
    </source>
</evidence>
<evidence type="ECO:0000256" key="3">
    <source>
        <dbReference type="ARBA" id="ARBA00023172"/>
    </source>
</evidence>
<name>A0A258HKQ9_9CAUL</name>
<dbReference type="Proteomes" id="UP000216147">
    <property type="component" value="Unassembled WGS sequence"/>
</dbReference>
<gene>
    <name evidence="5" type="ORF">B7Y86_05580</name>
</gene>
<evidence type="ECO:0000259" key="4">
    <source>
        <dbReference type="Pfam" id="PF13610"/>
    </source>
</evidence>
<dbReference type="NCBIfam" id="NF033587">
    <property type="entry name" value="transpos_IS6"/>
    <property type="match status" value="1"/>
</dbReference>
<dbReference type="GO" id="GO:0032196">
    <property type="term" value="P:transposition"/>
    <property type="evidence" value="ECO:0007669"/>
    <property type="project" value="UniProtKB-KW"/>
</dbReference>
<keyword evidence="3" id="KW-0233">DNA recombination</keyword>
<keyword evidence="1" id="KW-0815">Transposition</keyword>
<keyword evidence="2" id="KW-0238">DNA-binding</keyword>
<organism evidence="5 6">
    <name type="scientific">Brevundimonas subvibrioides</name>
    <dbReference type="NCBI Taxonomy" id="74313"/>
    <lineage>
        <taxon>Bacteria</taxon>
        <taxon>Pseudomonadati</taxon>
        <taxon>Pseudomonadota</taxon>
        <taxon>Alphaproteobacteria</taxon>
        <taxon>Caulobacterales</taxon>
        <taxon>Caulobacteraceae</taxon>
        <taxon>Brevundimonas</taxon>
    </lineage>
</organism>
<dbReference type="EMBL" id="NCEQ01000005">
    <property type="protein sequence ID" value="OYX57605.1"/>
    <property type="molecule type" value="Genomic_DNA"/>
</dbReference>
<accession>A0A258HKQ9</accession>
<dbReference type="PANTHER" id="PTHR35528">
    <property type="entry name" value="BLL1675 PROTEIN"/>
    <property type="match status" value="1"/>
</dbReference>
<dbReference type="InterPro" id="IPR052183">
    <property type="entry name" value="IS_Transposase"/>
</dbReference>
<comment type="caution">
    <text evidence="5">The sequence shown here is derived from an EMBL/GenBank/DDBJ whole genome shotgun (WGS) entry which is preliminary data.</text>
</comment>
<dbReference type="AlphaFoldDB" id="A0A258HKQ9"/>
<protein>
    <submittedName>
        <fullName evidence="5">IS6 family transposase</fullName>
    </submittedName>
</protein>
<feature type="domain" description="DDE" evidence="4">
    <location>
        <begin position="65"/>
        <end position="191"/>
    </location>
</feature>
<reference evidence="5 6" key="1">
    <citation type="submission" date="2017-03" db="EMBL/GenBank/DDBJ databases">
        <title>Lifting the veil on microbial sulfur biogeochemistry in mining wastewaters.</title>
        <authorList>
            <person name="Kantor R.S."/>
            <person name="Colenbrander Nelson T."/>
            <person name="Marshall S."/>
            <person name="Bennett D."/>
            <person name="Apte S."/>
            <person name="Camacho D."/>
            <person name="Thomas B.C."/>
            <person name="Warren L.A."/>
            <person name="Banfield J.F."/>
        </authorList>
    </citation>
    <scope>NUCLEOTIDE SEQUENCE [LARGE SCALE GENOMIC DNA]</scope>
    <source>
        <strain evidence="5">32-68-21</strain>
    </source>
</reference>
<dbReference type="GO" id="GO:0006310">
    <property type="term" value="P:DNA recombination"/>
    <property type="evidence" value="ECO:0007669"/>
    <property type="project" value="UniProtKB-KW"/>
</dbReference>
<dbReference type="Pfam" id="PF13610">
    <property type="entry name" value="DDE_Tnp_IS240"/>
    <property type="match status" value="1"/>
</dbReference>
<evidence type="ECO:0000256" key="2">
    <source>
        <dbReference type="ARBA" id="ARBA00023125"/>
    </source>
</evidence>
<evidence type="ECO:0000313" key="5">
    <source>
        <dbReference type="EMBL" id="OYX57605.1"/>
    </source>
</evidence>
<proteinExistence type="predicted"/>
<dbReference type="InterPro" id="IPR032874">
    <property type="entry name" value="DDE_dom"/>
</dbReference>
<dbReference type="GO" id="GO:0003677">
    <property type="term" value="F:DNA binding"/>
    <property type="evidence" value="ECO:0007669"/>
    <property type="project" value="UniProtKB-KW"/>
</dbReference>
<dbReference type="PANTHER" id="PTHR35528:SF3">
    <property type="entry name" value="BLL1675 PROTEIN"/>
    <property type="match status" value="1"/>
</dbReference>
<sequence>MNPADVIRHTVWLYFRFTLSFRDVEEMLAARGIDVSNETIRCWTIKFGPQIARNLRRKRPAPSPRWRLDEVICNIGGKRMYLLRAVDDEGELLDVVLQKRRNHDAPLTLLKRLLRNPPVEPEAIVTDGLASCRSALRELDLARLHRRGRLRAKNRAENSHLLIRRREQKIQLFKSQASAQRFLTAHGDVCNTFYTQRHLISRTTLRTFRSVAKDVWSKATMAA</sequence>
<evidence type="ECO:0000256" key="1">
    <source>
        <dbReference type="ARBA" id="ARBA00022578"/>
    </source>
</evidence>
<dbReference type="InterPro" id="IPR047930">
    <property type="entry name" value="Transpos_IS6"/>
</dbReference>